<protein>
    <submittedName>
        <fullName evidence="2">Uncharacterized protein</fullName>
    </submittedName>
</protein>
<name>A0A3B3QX23_9TELE</name>
<evidence type="ECO:0000256" key="1">
    <source>
        <dbReference type="SAM" id="MobiDB-lite"/>
    </source>
</evidence>
<sequence>MSRPGRRRQTKAALVALAHAWQRSHFSGVQLGLRPDTKQSAHSPLTRGRFRKSAGPLGSPQPAHQPGKAPAPDGDSAEKDSLLNEYVYKAPPGGSSAAVANLIRKGPVYMQVFGITCRSAVQTQGGKHTAANRSAAPVPNSSRVRGLNPAPLSVHGGALGLNPTPVSVRGGPLGLNSTPVSVRGGALGFNPAPVSVRGGALGFNPAPLCVRGGALSFNPAPVSVRGGALGLNPSPVSVRGGALGLNPAPLSARGVRVGLNPAPLSARGGPLGLNPAPLSARGGPLGLNPAPLSACVEISGLSPAPHTPSWSPTLAGTATPTRISN</sequence>
<feature type="region of interest" description="Disordered" evidence="1">
    <location>
        <begin position="27"/>
        <end position="78"/>
    </location>
</feature>
<dbReference type="STRING" id="1676925.ENSPKIP00000011112"/>
<feature type="compositionally biased region" description="Polar residues" evidence="1">
    <location>
        <begin position="308"/>
        <end position="325"/>
    </location>
</feature>
<reference evidence="2" key="1">
    <citation type="submission" date="2025-08" db="UniProtKB">
        <authorList>
            <consortium name="Ensembl"/>
        </authorList>
    </citation>
    <scope>IDENTIFICATION</scope>
</reference>
<organism evidence="2 3">
    <name type="scientific">Paramormyrops kingsleyae</name>
    <dbReference type="NCBI Taxonomy" id="1676925"/>
    <lineage>
        <taxon>Eukaryota</taxon>
        <taxon>Metazoa</taxon>
        <taxon>Chordata</taxon>
        <taxon>Craniata</taxon>
        <taxon>Vertebrata</taxon>
        <taxon>Euteleostomi</taxon>
        <taxon>Actinopterygii</taxon>
        <taxon>Neopterygii</taxon>
        <taxon>Teleostei</taxon>
        <taxon>Osteoglossocephala</taxon>
        <taxon>Osteoglossomorpha</taxon>
        <taxon>Osteoglossiformes</taxon>
        <taxon>Mormyridae</taxon>
        <taxon>Paramormyrops</taxon>
    </lineage>
</organism>
<feature type="region of interest" description="Disordered" evidence="1">
    <location>
        <begin position="303"/>
        <end position="325"/>
    </location>
</feature>
<proteinExistence type="predicted"/>
<accession>A0A3B3QX23</accession>
<keyword evidence="3" id="KW-1185">Reference proteome</keyword>
<dbReference type="Ensembl" id="ENSPKIT00000035252.1">
    <property type="protein sequence ID" value="ENSPKIP00000011112.1"/>
    <property type="gene ID" value="ENSPKIG00000025546.1"/>
</dbReference>
<dbReference type="Proteomes" id="UP000261540">
    <property type="component" value="Unplaced"/>
</dbReference>
<feature type="region of interest" description="Disordered" evidence="1">
    <location>
        <begin position="126"/>
        <end position="150"/>
    </location>
</feature>
<dbReference type="AlphaFoldDB" id="A0A3B3QX23"/>
<evidence type="ECO:0000313" key="2">
    <source>
        <dbReference type="Ensembl" id="ENSPKIP00000011112.1"/>
    </source>
</evidence>
<reference evidence="2" key="2">
    <citation type="submission" date="2025-09" db="UniProtKB">
        <authorList>
            <consortium name="Ensembl"/>
        </authorList>
    </citation>
    <scope>IDENTIFICATION</scope>
</reference>
<evidence type="ECO:0000313" key="3">
    <source>
        <dbReference type="Proteomes" id="UP000261540"/>
    </source>
</evidence>
<dbReference type="GeneTree" id="ENSGT01090000260397"/>